<feature type="domain" description="Peptidase S26" evidence="2">
    <location>
        <begin position="16"/>
        <end position="157"/>
    </location>
</feature>
<protein>
    <submittedName>
        <fullName evidence="3">Conjugal transfer pilin signal peptidase TrbI</fullName>
    </submittedName>
</protein>
<dbReference type="EMBL" id="FOSP01000017">
    <property type="protein sequence ID" value="SFK85236.1"/>
    <property type="molecule type" value="Genomic_DNA"/>
</dbReference>
<name>A0A1I4CZ66_9PROT</name>
<keyword evidence="1" id="KW-1133">Transmembrane helix</keyword>
<dbReference type="InterPro" id="IPR019533">
    <property type="entry name" value="Peptidase_S26"/>
</dbReference>
<dbReference type="STRING" id="52441.SAMN05216302_101776"/>
<evidence type="ECO:0000313" key="4">
    <source>
        <dbReference type="Proteomes" id="UP000199533"/>
    </source>
</evidence>
<dbReference type="Proteomes" id="UP000199533">
    <property type="component" value="Unassembled WGS sequence"/>
</dbReference>
<accession>A0A1I4CZ66</accession>
<dbReference type="GO" id="GO:0006465">
    <property type="term" value="P:signal peptide processing"/>
    <property type="evidence" value="ECO:0007669"/>
    <property type="project" value="InterPro"/>
</dbReference>
<dbReference type="Pfam" id="PF10502">
    <property type="entry name" value="Peptidase_S26"/>
    <property type="match status" value="1"/>
</dbReference>
<proteinExistence type="predicted"/>
<keyword evidence="1" id="KW-0472">Membrane</keyword>
<organism evidence="3 4">
    <name type="scientific">Nitrosomonas aestuarii</name>
    <dbReference type="NCBI Taxonomy" id="52441"/>
    <lineage>
        <taxon>Bacteria</taxon>
        <taxon>Pseudomonadati</taxon>
        <taxon>Pseudomonadota</taxon>
        <taxon>Betaproteobacteria</taxon>
        <taxon>Nitrosomonadales</taxon>
        <taxon>Nitrosomonadaceae</taxon>
        <taxon>Nitrosomonas</taxon>
    </lineage>
</organism>
<evidence type="ECO:0000256" key="1">
    <source>
        <dbReference type="SAM" id="Phobius"/>
    </source>
</evidence>
<reference evidence="4" key="1">
    <citation type="submission" date="2016-10" db="EMBL/GenBank/DDBJ databases">
        <authorList>
            <person name="Varghese N."/>
            <person name="Submissions S."/>
        </authorList>
    </citation>
    <scope>NUCLEOTIDE SEQUENCE [LARGE SCALE GENOMIC DNA]</scope>
    <source>
        <strain evidence="4">Nm69</strain>
    </source>
</reference>
<dbReference type="SUPFAM" id="SSF51306">
    <property type="entry name" value="LexA/Signal peptidase"/>
    <property type="match status" value="1"/>
</dbReference>
<keyword evidence="4" id="KW-1185">Reference proteome</keyword>
<sequence length="160" mass="18098">MLDRLYTHFVKYFPAYLWFLAGIVIFGRYYMLTINVSDSLPGTFYLIEKGVMPDKGELAGFVYTNDWPHTAGTIFVKTIRGIPGSKVTIDGRHFNVDGIYAGHAKPFSKQGRSLEIGMIGIIPENHYYMSAPHPDSLDSRYALVGWVSKDRIIGRAIQLF</sequence>
<dbReference type="Gene3D" id="2.10.109.10">
    <property type="entry name" value="Umud Fragment, subunit A"/>
    <property type="match status" value="1"/>
</dbReference>
<feature type="transmembrane region" description="Helical" evidence="1">
    <location>
        <begin position="12"/>
        <end position="31"/>
    </location>
</feature>
<dbReference type="GO" id="GO:0004252">
    <property type="term" value="F:serine-type endopeptidase activity"/>
    <property type="evidence" value="ECO:0007669"/>
    <property type="project" value="InterPro"/>
</dbReference>
<gene>
    <name evidence="3" type="ORF">SAMN05216302_101776</name>
</gene>
<dbReference type="AlphaFoldDB" id="A0A1I4CZ66"/>
<evidence type="ECO:0000259" key="2">
    <source>
        <dbReference type="Pfam" id="PF10502"/>
    </source>
</evidence>
<dbReference type="RefSeq" id="WP_090700326.1">
    <property type="nucleotide sequence ID" value="NZ_FOSP01000017.1"/>
</dbReference>
<dbReference type="InterPro" id="IPR036286">
    <property type="entry name" value="LexA/Signal_pep-like_sf"/>
</dbReference>
<keyword evidence="1" id="KW-0812">Transmembrane</keyword>
<evidence type="ECO:0000313" key="3">
    <source>
        <dbReference type="EMBL" id="SFK85236.1"/>
    </source>
</evidence>
<dbReference type="OrthoDB" id="5564030at2"/>